<sequence length="117" mass="13409">MYELKTDNNTIHLKWGTWAMKRFCELENKNLMQLIEVLSGGIYDLDTIVHIVQASAESGCKSLKKPIDFDEFDVCEWIDQVGGLSAKDGQLVEFMKYMQDSMTPDLKPEKGTDEKKN</sequence>
<evidence type="ECO:0000313" key="1">
    <source>
        <dbReference type="EMBL" id="CAB4141667.1"/>
    </source>
</evidence>
<gene>
    <name evidence="1" type="ORF">UFOVP426_7</name>
</gene>
<reference evidence="1" key="1">
    <citation type="submission" date="2020-04" db="EMBL/GenBank/DDBJ databases">
        <authorList>
            <person name="Chiriac C."/>
            <person name="Salcher M."/>
            <person name="Ghai R."/>
            <person name="Kavagutti S V."/>
        </authorList>
    </citation>
    <scope>NUCLEOTIDE SEQUENCE</scope>
</reference>
<proteinExistence type="predicted"/>
<organism evidence="1">
    <name type="scientific">uncultured Caudovirales phage</name>
    <dbReference type="NCBI Taxonomy" id="2100421"/>
    <lineage>
        <taxon>Viruses</taxon>
        <taxon>Duplodnaviria</taxon>
        <taxon>Heunggongvirae</taxon>
        <taxon>Uroviricota</taxon>
        <taxon>Caudoviricetes</taxon>
        <taxon>Peduoviridae</taxon>
        <taxon>Maltschvirus</taxon>
        <taxon>Maltschvirus maltsch</taxon>
    </lineage>
</organism>
<protein>
    <submittedName>
        <fullName evidence="1">Uncharacterized protein</fullName>
    </submittedName>
</protein>
<name>A0A6J5M7S5_9CAUD</name>
<accession>A0A6J5M7S5</accession>
<dbReference type="EMBL" id="LR796396">
    <property type="protein sequence ID" value="CAB4141667.1"/>
    <property type="molecule type" value="Genomic_DNA"/>
</dbReference>